<evidence type="ECO:0000256" key="1">
    <source>
        <dbReference type="SAM" id="MobiDB-lite"/>
    </source>
</evidence>
<proteinExistence type="predicted"/>
<dbReference type="Proteomes" id="UP001196413">
    <property type="component" value="Unassembled WGS sequence"/>
</dbReference>
<dbReference type="AlphaFoldDB" id="A0AAD5MQP1"/>
<feature type="compositionally biased region" description="Basic and acidic residues" evidence="1">
    <location>
        <begin position="54"/>
        <end position="68"/>
    </location>
</feature>
<reference evidence="2" key="1">
    <citation type="submission" date="2021-06" db="EMBL/GenBank/DDBJ databases">
        <title>Parelaphostrongylus tenuis whole genome reference sequence.</title>
        <authorList>
            <person name="Garwood T.J."/>
            <person name="Larsen P.A."/>
            <person name="Fountain-Jones N.M."/>
            <person name="Garbe J.R."/>
            <person name="Macchietto M.G."/>
            <person name="Kania S.A."/>
            <person name="Gerhold R.W."/>
            <person name="Richards J.E."/>
            <person name="Wolf T.M."/>
        </authorList>
    </citation>
    <scope>NUCLEOTIDE SEQUENCE</scope>
    <source>
        <strain evidence="2">MNPRO001-30</strain>
        <tissue evidence="2">Meninges</tissue>
    </source>
</reference>
<comment type="caution">
    <text evidence="2">The sequence shown here is derived from an EMBL/GenBank/DDBJ whole genome shotgun (WGS) entry which is preliminary data.</text>
</comment>
<accession>A0AAD5MQP1</accession>
<sequence length="91" mass="10615">MELSREQKLLLMFYEYKFGSNAADTIRRFDKAWDERTVGESLVRERFRELKAGNEELTDRARSGRPTELDDEGLISGLENEQSLSSRKFPP</sequence>
<dbReference type="EMBL" id="JAHQIW010004578">
    <property type="protein sequence ID" value="KAJ1362990.1"/>
    <property type="molecule type" value="Genomic_DNA"/>
</dbReference>
<evidence type="ECO:0000313" key="2">
    <source>
        <dbReference type="EMBL" id="KAJ1362990.1"/>
    </source>
</evidence>
<gene>
    <name evidence="2" type="ORF">KIN20_022732</name>
</gene>
<feature type="region of interest" description="Disordered" evidence="1">
    <location>
        <begin position="54"/>
        <end position="91"/>
    </location>
</feature>
<organism evidence="2 3">
    <name type="scientific">Parelaphostrongylus tenuis</name>
    <name type="common">Meningeal worm</name>
    <dbReference type="NCBI Taxonomy" id="148309"/>
    <lineage>
        <taxon>Eukaryota</taxon>
        <taxon>Metazoa</taxon>
        <taxon>Ecdysozoa</taxon>
        <taxon>Nematoda</taxon>
        <taxon>Chromadorea</taxon>
        <taxon>Rhabditida</taxon>
        <taxon>Rhabditina</taxon>
        <taxon>Rhabditomorpha</taxon>
        <taxon>Strongyloidea</taxon>
        <taxon>Metastrongylidae</taxon>
        <taxon>Parelaphostrongylus</taxon>
    </lineage>
</organism>
<evidence type="ECO:0008006" key="4">
    <source>
        <dbReference type="Google" id="ProtNLM"/>
    </source>
</evidence>
<name>A0AAD5MQP1_PARTN</name>
<feature type="compositionally biased region" description="Polar residues" evidence="1">
    <location>
        <begin position="79"/>
        <end position="91"/>
    </location>
</feature>
<evidence type="ECO:0000313" key="3">
    <source>
        <dbReference type="Proteomes" id="UP001196413"/>
    </source>
</evidence>
<keyword evidence="3" id="KW-1185">Reference proteome</keyword>
<protein>
    <recommendedName>
        <fullName evidence="4">Mos1 transposase HTH domain-containing protein</fullName>
    </recommendedName>
</protein>